<reference evidence="8 9" key="1">
    <citation type="journal article" date="2014" name="Genome Announc.">
        <title>Draft Genome Sequence of Advenella kashmirensis Strain W13003, a Polycyclic Aromatic Hydrocarbon-Degrading Bacterium.</title>
        <authorList>
            <person name="Wang X."/>
            <person name="Jin D."/>
            <person name="Zhou L."/>
            <person name="Wu L."/>
            <person name="An W."/>
            <person name="Zhao L."/>
        </authorList>
    </citation>
    <scope>NUCLEOTIDE SEQUENCE [LARGE SCALE GENOMIC DNA]</scope>
    <source>
        <strain evidence="8 9">W13003</strain>
    </source>
</reference>
<dbReference type="STRING" id="1424334.W822_08170"/>
<dbReference type="InterPro" id="IPR009075">
    <property type="entry name" value="AcylCo_DH/oxidase_C"/>
</dbReference>
<dbReference type="OrthoDB" id="9769473at2"/>
<dbReference type="HOGENOM" id="CLU_018204_5_1_4"/>
<dbReference type="PANTHER" id="PTHR43884:SF20">
    <property type="entry name" value="ACYL-COA DEHYDROGENASE FADE28"/>
    <property type="match status" value="1"/>
</dbReference>
<dbReference type="SUPFAM" id="SSF56645">
    <property type="entry name" value="Acyl-CoA dehydrogenase NM domain-like"/>
    <property type="match status" value="1"/>
</dbReference>
<comment type="cofactor">
    <cofactor evidence="1">
        <name>FAD</name>
        <dbReference type="ChEBI" id="CHEBI:57692"/>
    </cofactor>
</comment>
<dbReference type="GO" id="GO:0003995">
    <property type="term" value="F:acyl-CoA dehydrogenase activity"/>
    <property type="evidence" value="ECO:0007669"/>
    <property type="project" value="TreeGrafter"/>
</dbReference>
<dbReference type="EMBL" id="AYXT01000009">
    <property type="protein sequence ID" value="ETF03470.1"/>
    <property type="molecule type" value="Genomic_DNA"/>
</dbReference>
<keyword evidence="4" id="KW-0274">FAD</keyword>
<dbReference type="eggNOG" id="COG1960">
    <property type="taxonomic scope" value="Bacteria"/>
</dbReference>
<dbReference type="Proteomes" id="UP000018733">
    <property type="component" value="Unassembled WGS sequence"/>
</dbReference>
<comment type="similarity">
    <text evidence="2">Belongs to the acyl-CoA dehydrogenase family.</text>
</comment>
<name>V8QVX0_9BURK</name>
<gene>
    <name evidence="8" type="ORF">W822_08170</name>
</gene>
<dbReference type="Pfam" id="PF00441">
    <property type="entry name" value="Acyl-CoA_dh_1"/>
    <property type="match status" value="1"/>
</dbReference>
<comment type="caution">
    <text evidence="8">The sequence shown here is derived from an EMBL/GenBank/DDBJ whole genome shotgun (WGS) entry which is preliminary data.</text>
</comment>
<dbReference type="Gene3D" id="1.10.540.10">
    <property type="entry name" value="Acyl-CoA dehydrogenase/oxidase, N-terminal domain"/>
    <property type="match status" value="1"/>
</dbReference>
<dbReference type="InterPro" id="IPR036250">
    <property type="entry name" value="AcylCo_DH-like_C"/>
</dbReference>
<proteinExistence type="inferred from homology"/>
<protein>
    <recommendedName>
        <fullName evidence="10">Acyl-CoA dehydrogenase</fullName>
    </recommendedName>
</protein>
<organism evidence="8 9">
    <name type="scientific">Advenella kashmirensis W13003</name>
    <dbReference type="NCBI Taxonomy" id="1424334"/>
    <lineage>
        <taxon>Bacteria</taxon>
        <taxon>Pseudomonadati</taxon>
        <taxon>Pseudomonadota</taxon>
        <taxon>Betaproteobacteria</taxon>
        <taxon>Burkholderiales</taxon>
        <taxon>Alcaligenaceae</taxon>
    </lineage>
</organism>
<dbReference type="PANTHER" id="PTHR43884">
    <property type="entry name" value="ACYL-COA DEHYDROGENASE"/>
    <property type="match status" value="1"/>
</dbReference>
<dbReference type="RefSeq" id="WP_024004610.1">
    <property type="nucleotide sequence ID" value="NZ_KI650979.1"/>
</dbReference>
<dbReference type="GO" id="GO:0050660">
    <property type="term" value="F:flavin adenine dinucleotide binding"/>
    <property type="evidence" value="ECO:0007669"/>
    <property type="project" value="InterPro"/>
</dbReference>
<evidence type="ECO:0000256" key="5">
    <source>
        <dbReference type="ARBA" id="ARBA00023002"/>
    </source>
</evidence>
<evidence type="ECO:0000256" key="2">
    <source>
        <dbReference type="ARBA" id="ARBA00009347"/>
    </source>
</evidence>
<evidence type="ECO:0000256" key="4">
    <source>
        <dbReference type="ARBA" id="ARBA00022827"/>
    </source>
</evidence>
<evidence type="ECO:0000256" key="3">
    <source>
        <dbReference type="ARBA" id="ARBA00022630"/>
    </source>
</evidence>
<evidence type="ECO:0000256" key="1">
    <source>
        <dbReference type="ARBA" id="ARBA00001974"/>
    </source>
</evidence>
<dbReference type="Gene3D" id="1.20.140.10">
    <property type="entry name" value="Butyryl-CoA Dehydrogenase, subunit A, domain 3"/>
    <property type="match status" value="1"/>
</dbReference>
<dbReference type="PATRIC" id="fig|1424334.3.peg.1635"/>
<evidence type="ECO:0008006" key="10">
    <source>
        <dbReference type="Google" id="ProtNLM"/>
    </source>
</evidence>
<feature type="domain" description="Acyl-CoA dehydrogenase/oxidase C-terminal" evidence="6">
    <location>
        <begin position="203"/>
        <end position="344"/>
    </location>
</feature>
<dbReference type="InterPro" id="IPR037069">
    <property type="entry name" value="AcylCoA_DH/ox_N_sf"/>
</dbReference>
<sequence>MPYDDELLLDPVRRFLDEQCTLATLRAATQTAEAGCRAAPRRHAGLWSQICQLGWPRLLVAEKQDGIGMDMIDAVGLMELAGRALLPLPLGYWMSSLALLTRLAPQSPFTKAIEADMLAGSLVGYALNENGGPIFVPYCLDASPLITLHYADGIVQARRGAGMEGRPGVDPLIDSAWLPAGQWQTGEDFSCDLVGWETFDLRTRLLLAAELLGVASRALELATDYARQRRQFGHSIGHFQAIKHRLAQDWMNLDNARLLIAKAAEELAFGDASPEHADADHNKGKTAACNGAGQACHAQCSLLVMLAEHATQQAADIAVRNALQVHGAMGMTWECDVHFYLKRVHFLGAIMRRRYTAADRLQQIWQLSETQMAVD</sequence>
<evidence type="ECO:0000259" key="7">
    <source>
        <dbReference type="Pfam" id="PF02771"/>
    </source>
</evidence>
<keyword evidence="5" id="KW-0560">Oxidoreductase</keyword>
<feature type="domain" description="Acyl-CoA dehydrogenase/oxidase N-terminal" evidence="7">
    <location>
        <begin position="5"/>
        <end position="96"/>
    </location>
</feature>
<evidence type="ECO:0000259" key="6">
    <source>
        <dbReference type="Pfam" id="PF00441"/>
    </source>
</evidence>
<keyword evidence="3" id="KW-0285">Flavoprotein</keyword>
<dbReference type="AlphaFoldDB" id="V8QVX0"/>
<dbReference type="InterPro" id="IPR013786">
    <property type="entry name" value="AcylCoA_DH/ox_N"/>
</dbReference>
<dbReference type="Pfam" id="PF02771">
    <property type="entry name" value="Acyl-CoA_dh_N"/>
    <property type="match status" value="1"/>
</dbReference>
<dbReference type="InterPro" id="IPR009100">
    <property type="entry name" value="AcylCoA_DH/oxidase_NM_dom_sf"/>
</dbReference>
<dbReference type="SUPFAM" id="SSF47203">
    <property type="entry name" value="Acyl-CoA dehydrogenase C-terminal domain-like"/>
    <property type="match status" value="1"/>
</dbReference>
<evidence type="ECO:0000313" key="8">
    <source>
        <dbReference type="EMBL" id="ETF03470.1"/>
    </source>
</evidence>
<accession>V8QVX0</accession>
<keyword evidence="9" id="KW-1185">Reference proteome</keyword>
<evidence type="ECO:0000313" key="9">
    <source>
        <dbReference type="Proteomes" id="UP000018733"/>
    </source>
</evidence>